<dbReference type="InterPro" id="IPR051122">
    <property type="entry name" value="SDR_DHRS6-like"/>
</dbReference>
<dbReference type="EMBL" id="JAAXLA010000034">
    <property type="protein sequence ID" value="NMH99266.1"/>
    <property type="molecule type" value="Genomic_DNA"/>
</dbReference>
<dbReference type="Proteomes" id="UP000820669">
    <property type="component" value="Unassembled WGS sequence"/>
</dbReference>
<dbReference type="PRINTS" id="PR00081">
    <property type="entry name" value="GDHRDH"/>
</dbReference>
<reference evidence="3 4" key="1">
    <citation type="submission" date="2020-04" db="EMBL/GenBank/DDBJ databases">
        <authorList>
            <person name="Klaysubun C."/>
            <person name="Duangmal K."/>
            <person name="Lipun K."/>
        </authorList>
    </citation>
    <scope>NUCLEOTIDE SEQUENCE [LARGE SCALE GENOMIC DNA]</scope>
    <source>
        <strain evidence="3 4">K10HN5</strain>
    </source>
</reference>
<dbReference type="Gene3D" id="3.40.50.720">
    <property type="entry name" value="NAD(P)-binding Rossmann-like Domain"/>
    <property type="match status" value="1"/>
</dbReference>
<dbReference type="InterPro" id="IPR002347">
    <property type="entry name" value="SDR_fam"/>
</dbReference>
<evidence type="ECO:0000256" key="1">
    <source>
        <dbReference type="ARBA" id="ARBA00006484"/>
    </source>
</evidence>
<comment type="similarity">
    <text evidence="1">Belongs to the short-chain dehydrogenases/reductases (SDR) family.</text>
</comment>
<name>A0ABX1SCG8_9PSEU</name>
<keyword evidence="2" id="KW-0560">Oxidoreductase</keyword>
<organism evidence="3 4">
    <name type="scientific">Pseudonocardia acidicola</name>
    <dbReference type="NCBI Taxonomy" id="2724939"/>
    <lineage>
        <taxon>Bacteria</taxon>
        <taxon>Bacillati</taxon>
        <taxon>Actinomycetota</taxon>
        <taxon>Actinomycetes</taxon>
        <taxon>Pseudonocardiales</taxon>
        <taxon>Pseudonocardiaceae</taxon>
        <taxon>Pseudonocardia</taxon>
    </lineage>
</organism>
<proteinExistence type="inferred from homology"/>
<protein>
    <submittedName>
        <fullName evidence="3">SDR family oxidoreductase</fullName>
    </submittedName>
</protein>
<keyword evidence="4" id="KW-1185">Reference proteome</keyword>
<evidence type="ECO:0000313" key="3">
    <source>
        <dbReference type="EMBL" id="NMH99266.1"/>
    </source>
</evidence>
<comment type="caution">
    <text evidence="3">The sequence shown here is derived from an EMBL/GenBank/DDBJ whole genome shotgun (WGS) entry which is preliminary data.</text>
</comment>
<dbReference type="RefSeq" id="WP_169382757.1">
    <property type="nucleotide sequence ID" value="NZ_JAAXLA010000034.1"/>
</dbReference>
<evidence type="ECO:0000256" key="2">
    <source>
        <dbReference type="ARBA" id="ARBA00023002"/>
    </source>
</evidence>
<accession>A0ABX1SCG8</accession>
<sequence>MAEQTDEYAVVVGATGTLGGAIARRLTKRGLRVVAVGRDREKLARLAGESELVVPCRADIATDEAIDTINGAIGGPVRMAVMCAGLPVRGSALTIETGGLATAANIKVDGLVRLLRAVEHGLGQDSRLVVITGFLAAEPTAHEAAPGAINAAVHNLVRQIAELLGPRGTTVHAVSPGPVDTERIRTIGRRIAEERGITLEEAMDEYRKGSSLGELVTVDQVAWAATILLDAEARALHGSTLAVSGGRLKGIF</sequence>
<evidence type="ECO:0000313" key="4">
    <source>
        <dbReference type="Proteomes" id="UP000820669"/>
    </source>
</evidence>
<dbReference type="PANTHER" id="PTHR43477">
    <property type="entry name" value="DIHYDROANTICAPSIN 7-DEHYDROGENASE"/>
    <property type="match status" value="1"/>
</dbReference>
<dbReference type="PANTHER" id="PTHR43477:SF1">
    <property type="entry name" value="DIHYDROANTICAPSIN 7-DEHYDROGENASE"/>
    <property type="match status" value="1"/>
</dbReference>
<dbReference type="InterPro" id="IPR036291">
    <property type="entry name" value="NAD(P)-bd_dom_sf"/>
</dbReference>
<dbReference type="SUPFAM" id="SSF51735">
    <property type="entry name" value="NAD(P)-binding Rossmann-fold domains"/>
    <property type="match status" value="1"/>
</dbReference>
<dbReference type="Pfam" id="PF13561">
    <property type="entry name" value="adh_short_C2"/>
    <property type="match status" value="1"/>
</dbReference>
<gene>
    <name evidence="3" type="ORF">HF526_18395</name>
</gene>